<evidence type="ECO:0000256" key="6">
    <source>
        <dbReference type="ARBA" id="ARBA00022679"/>
    </source>
</evidence>
<keyword evidence="12" id="KW-0511">Multifunctional enzyme</keyword>
<dbReference type="RefSeq" id="WP_008857900.1">
    <property type="nucleotide sequence ID" value="NZ_AZEB01000001.1"/>
</dbReference>
<dbReference type="InterPro" id="IPR015864">
    <property type="entry name" value="FAD_synthase"/>
</dbReference>
<keyword evidence="8 15" id="KW-0547">Nucleotide-binding</keyword>
<dbReference type="Gene3D" id="2.40.30.30">
    <property type="entry name" value="Riboflavin kinase-like"/>
    <property type="match status" value="1"/>
</dbReference>
<evidence type="ECO:0000313" key="18">
    <source>
        <dbReference type="Proteomes" id="UP000051439"/>
    </source>
</evidence>
<evidence type="ECO:0000256" key="11">
    <source>
        <dbReference type="ARBA" id="ARBA00022840"/>
    </source>
</evidence>
<evidence type="ECO:0000256" key="14">
    <source>
        <dbReference type="ARBA" id="ARBA00049494"/>
    </source>
</evidence>
<evidence type="ECO:0000256" key="9">
    <source>
        <dbReference type="ARBA" id="ARBA00022777"/>
    </source>
</evidence>
<keyword evidence="18" id="KW-1185">Reference proteome</keyword>
<dbReference type="UniPathway" id="UPA00277">
    <property type="reaction ID" value="UER00407"/>
</dbReference>
<dbReference type="SMART" id="SM00904">
    <property type="entry name" value="Flavokinase"/>
    <property type="match status" value="1"/>
</dbReference>
<evidence type="ECO:0000256" key="12">
    <source>
        <dbReference type="ARBA" id="ARBA00023268"/>
    </source>
</evidence>
<dbReference type="EC" id="2.7.7.2" evidence="15"/>
<evidence type="ECO:0000256" key="13">
    <source>
        <dbReference type="ARBA" id="ARBA00047880"/>
    </source>
</evidence>
<dbReference type="EC" id="2.7.1.26" evidence="15"/>
<dbReference type="Proteomes" id="UP000051439">
    <property type="component" value="Unassembled WGS sequence"/>
</dbReference>
<comment type="pathway">
    <text evidence="2 15">Cofactor biosynthesis; FAD biosynthesis; FAD from FMN: step 1/1.</text>
</comment>
<evidence type="ECO:0000256" key="8">
    <source>
        <dbReference type="ARBA" id="ARBA00022741"/>
    </source>
</evidence>
<dbReference type="GO" id="GO:0009231">
    <property type="term" value="P:riboflavin biosynthetic process"/>
    <property type="evidence" value="ECO:0007669"/>
    <property type="project" value="InterPro"/>
</dbReference>
<evidence type="ECO:0000256" key="10">
    <source>
        <dbReference type="ARBA" id="ARBA00022827"/>
    </source>
</evidence>
<comment type="catalytic activity">
    <reaction evidence="14 15">
        <text>FMN + ATP + H(+) = FAD + diphosphate</text>
        <dbReference type="Rhea" id="RHEA:17237"/>
        <dbReference type="ChEBI" id="CHEBI:15378"/>
        <dbReference type="ChEBI" id="CHEBI:30616"/>
        <dbReference type="ChEBI" id="CHEBI:33019"/>
        <dbReference type="ChEBI" id="CHEBI:57692"/>
        <dbReference type="ChEBI" id="CHEBI:58210"/>
        <dbReference type="EC" id="2.7.7.2"/>
    </reaction>
</comment>
<dbReference type="GO" id="GO:0003919">
    <property type="term" value="F:FMN adenylyltransferase activity"/>
    <property type="evidence" value="ECO:0007669"/>
    <property type="project" value="UniProtKB-UniRule"/>
</dbReference>
<evidence type="ECO:0000256" key="3">
    <source>
        <dbReference type="ARBA" id="ARBA00005201"/>
    </source>
</evidence>
<comment type="caution">
    <text evidence="17">The sequence shown here is derived from an EMBL/GenBank/DDBJ whole genome shotgun (WGS) entry which is preliminary data.</text>
</comment>
<dbReference type="FunFam" id="2.40.30.30:FF:000003">
    <property type="entry name" value="Riboflavin biosynthesis protein"/>
    <property type="match status" value="1"/>
</dbReference>
<comment type="similarity">
    <text evidence="15">Belongs to the ribF family.</text>
</comment>
<dbReference type="GO" id="GO:0008531">
    <property type="term" value="F:riboflavin kinase activity"/>
    <property type="evidence" value="ECO:0007669"/>
    <property type="project" value="UniProtKB-UniRule"/>
</dbReference>
<sequence>MKIAKLHYPLDDSFHVDGKTVVAMGLFDGFHKGHQEVLKRAKDEAAKSGATFAVLTYDHHPALVYKKMSGHEKRYLTLLDYKMKLFEAFGVDQVFLVNYSYAFQSQSPQAFITNFIERFNALAVVAGFDHTYGDKQTATMANLPKYADGQFKVITVPPVDDDGKKISSTRIRIELDSGNVDEVNQLLGRPFQTEGVIVHGEERGRLLGYPTANVEHSEYQWLPRIGIYVVTVTIAGKKYLGMASIGKNVTFSDIHPMTVEINLLDFNQNIYGEVIKVDWLHYLRDEVKFQTPEQLIDQLADDANNTRQYLQTHPTILD</sequence>
<dbReference type="GO" id="GO:0005524">
    <property type="term" value="F:ATP binding"/>
    <property type="evidence" value="ECO:0007669"/>
    <property type="project" value="UniProtKB-UniRule"/>
</dbReference>
<evidence type="ECO:0000259" key="16">
    <source>
        <dbReference type="SMART" id="SM00904"/>
    </source>
</evidence>
<keyword evidence="5 15" id="KW-0288">FMN</keyword>
<organism evidence="17 18">
    <name type="scientific">Lentilactobacillus kisonensis DSM 19906 = JCM 15041</name>
    <dbReference type="NCBI Taxonomy" id="1423766"/>
    <lineage>
        <taxon>Bacteria</taxon>
        <taxon>Bacillati</taxon>
        <taxon>Bacillota</taxon>
        <taxon>Bacilli</taxon>
        <taxon>Lactobacillales</taxon>
        <taxon>Lactobacillaceae</taxon>
        <taxon>Lentilactobacillus</taxon>
    </lineage>
</organism>
<dbReference type="Gene3D" id="3.40.50.620">
    <property type="entry name" value="HUPs"/>
    <property type="match status" value="1"/>
</dbReference>
<evidence type="ECO:0000256" key="15">
    <source>
        <dbReference type="PIRNR" id="PIRNR004491"/>
    </source>
</evidence>
<evidence type="ECO:0000313" key="17">
    <source>
        <dbReference type="EMBL" id="KRL23319.1"/>
    </source>
</evidence>
<dbReference type="PATRIC" id="fig|1423766.4.peg.40"/>
<dbReference type="EMBL" id="AZEB01000001">
    <property type="protein sequence ID" value="KRL23319.1"/>
    <property type="molecule type" value="Genomic_DNA"/>
</dbReference>
<dbReference type="InterPro" id="IPR023465">
    <property type="entry name" value="Riboflavin_kinase_dom_sf"/>
</dbReference>
<dbReference type="SUPFAM" id="SSF52374">
    <property type="entry name" value="Nucleotidylyl transferase"/>
    <property type="match status" value="1"/>
</dbReference>
<keyword evidence="6 15" id="KW-0808">Transferase</keyword>
<dbReference type="InterPro" id="IPR002606">
    <property type="entry name" value="Riboflavin_kinase_bac"/>
</dbReference>
<dbReference type="Pfam" id="PF01687">
    <property type="entry name" value="Flavokinase"/>
    <property type="match status" value="1"/>
</dbReference>
<evidence type="ECO:0000256" key="1">
    <source>
        <dbReference type="ARBA" id="ARBA00002121"/>
    </source>
</evidence>
<dbReference type="PIRSF" id="PIRSF004491">
    <property type="entry name" value="FAD_Synth"/>
    <property type="match status" value="1"/>
</dbReference>
<keyword evidence="4 15" id="KW-0285">Flavoprotein</keyword>
<dbReference type="PANTHER" id="PTHR22749">
    <property type="entry name" value="RIBOFLAVIN KINASE/FMN ADENYLYLTRANSFERASE"/>
    <property type="match status" value="1"/>
</dbReference>
<dbReference type="GO" id="GO:0009398">
    <property type="term" value="P:FMN biosynthetic process"/>
    <property type="evidence" value="ECO:0007669"/>
    <property type="project" value="UniProtKB-UniRule"/>
</dbReference>
<protein>
    <recommendedName>
        <fullName evidence="15">Riboflavin biosynthesis protein</fullName>
    </recommendedName>
    <domain>
        <recommendedName>
            <fullName evidence="15">Riboflavin kinase</fullName>
            <ecNumber evidence="15">2.7.1.26</ecNumber>
        </recommendedName>
        <alternativeName>
            <fullName evidence="15">Flavokinase</fullName>
        </alternativeName>
    </domain>
    <domain>
        <recommendedName>
            <fullName evidence="15">FMN adenylyltransferase</fullName>
            <ecNumber evidence="15">2.7.7.2</ecNumber>
        </recommendedName>
        <alternativeName>
            <fullName evidence="15">FAD pyrophosphorylase</fullName>
        </alternativeName>
        <alternativeName>
            <fullName evidence="15">FAD synthase</fullName>
        </alternativeName>
    </domain>
</protein>
<keyword evidence="7 15" id="KW-0548">Nucleotidyltransferase</keyword>
<comment type="function">
    <text evidence="1">Catalyzes the phosphorylation of riboflavin to FMN followed by the adenylation of FMN to FAD.</text>
</comment>
<dbReference type="SUPFAM" id="SSF82114">
    <property type="entry name" value="Riboflavin kinase-like"/>
    <property type="match status" value="1"/>
</dbReference>
<gene>
    <name evidence="17" type="ORF">FC98_GL000043</name>
</gene>
<dbReference type="UniPathway" id="UPA00276">
    <property type="reaction ID" value="UER00406"/>
</dbReference>
<dbReference type="PANTHER" id="PTHR22749:SF6">
    <property type="entry name" value="RIBOFLAVIN KINASE"/>
    <property type="match status" value="1"/>
</dbReference>
<dbReference type="GO" id="GO:0006747">
    <property type="term" value="P:FAD biosynthetic process"/>
    <property type="evidence" value="ECO:0007669"/>
    <property type="project" value="UniProtKB-UniRule"/>
</dbReference>
<dbReference type="InterPro" id="IPR015865">
    <property type="entry name" value="Riboflavin_kinase_bac/euk"/>
</dbReference>
<accession>A0A0R1NSP7</accession>
<feature type="domain" description="Riboflavin kinase" evidence="16">
    <location>
        <begin position="186"/>
        <end position="311"/>
    </location>
</feature>
<evidence type="ECO:0000256" key="5">
    <source>
        <dbReference type="ARBA" id="ARBA00022643"/>
    </source>
</evidence>
<comment type="catalytic activity">
    <reaction evidence="13 15">
        <text>riboflavin + ATP = FMN + ADP + H(+)</text>
        <dbReference type="Rhea" id="RHEA:14357"/>
        <dbReference type="ChEBI" id="CHEBI:15378"/>
        <dbReference type="ChEBI" id="CHEBI:30616"/>
        <dbReference type="ChEBI" id="CHEBI:57986"/>
        <dbReference type="ChEBI" id="CHEBI:58210"/>
        <dbReference type="ChEBI" id="CHEBI:456216"/>
        <dbReference type="EC" id="2.7.1.26"/>
    </reaction>
</comment>
<evidence type="ECO:0000256" key="2">
    <source>
        <dbReference type="ARBA" id="ARBA00004726"/>
    </source>
</evidence>
<comment type="pathway">
    <text evidence="3 15">Cofactor biosynthesis; FMN biosynthesis; FMN from riboflavin (ATP route): step 1/1.</text>
</comment>
<keyword evidence="9 15" id="KW-0418">Kinase</keyword>
<dbReference type="Pfam" id="PF06574">
    <property type="entry name" value="FAD_syn"/>
    <property type="match status" value="1"/>
</dbReference>
<proteinExistence type="inferred from homology"/>
<keyword evidence="10 15" id="KW-0274">FAD</keyword>
<dbReference type="AlphaFoldDB" id="A0A0R1NSP7"/>
<dbReference type="NCBIfam" id="TIGR00083">
    <property type="entry name" value="ribF"/>
    <property type="match status" value="1"/>
</dbReference>
<evidence type="ECO:0000256" key="4">
    <source>
        <dbReference type="ARBA" id="ARBA00022630"/>
    </source>
</evidence>
<reference evidence="17 18" key="1">
    <citation type="journal article" date="2015" name="Genome Announc.">
        <title>Expanding the biotechnology potential of lactobacilli through comparative genomics of 213 strains and associated genera.</title>
        <authorList>
            <person name="Sun Z."/>
            <person name="Harris H.M."/>
            <person name="McCann A."/>
            <person name="Guo C."/>
            <person name="Argimon S."/>
            <person name="Zhang W."/>
            <person name="Yang X."/>
            <person name="Jeffery I.B."/>
            <person name="Cooney J.C."/>
            <person name="Kagawa T.F."/>
            <person name="Liu W."/>
            <person name="Song Y."/>
            <person name="Salvetti E."/>
            <person name="Wrobel A."/>
            <person name="Rasinkangas P."/>
            <person name="Parkhill J."/>
            <person name="Rea M.C."/>
            <person name="O'Sullivan O."/>
            <person name="Ritari J."/>
            <person name="Douillard F.P."/>
            <person name="Paul Ross R."/>
            <person name="Yang R."/>
            <person name="Briner A.E."/>
            <person name="Felis G.E."/>
            <person name="de Vos W.M."/>
            <person name="Barrangou R."/>
            <person name="Klaenhammer T.R."/>
            <person name="Caufield P.W."/>
            <person name="Cui Y."/>
            <person name="Zhang H."/>
            <person name="O'Toole P.W."/>
        </authorList>
    </citation>
    <scope>NUCLEOTIDE SEQUENCE [LARGE SCALE GENOMIC DNA]</scope>
    <source>
        <strain evidence="17 18">DSM 19906</strain>
    </source>
</reference>
<keyword evidence="11 15" id="KW-0067">ATP-binding</keyword>
<dbReference type="CDD" id="cd02064">
    <property type="entry name" value="FAD_synthetase_N"/>
    <property type="match status" value="1"/>
</dbReference>
<evidence type="ECO:0000256" key="7">
    <source>
        <dbReference type="ARBA" id="ARBA00022695"/>
    </source>
</evidence>
<name>A0A0R1NSP7_9LACO</name>
<dbReference type="InterPro" id="IPR023468">
    <property type="entry name" value="Riboflavin_kinase"/>
</dbReference>
<dbReference type="InterPro" id="IPR014729">
    <property type="entry name" value="Rossmann-like_a/b/a_fold"/>
</dbReference>